<sequence length="75" mass="8318">MHALNPSAIPPELQKAYCSRLLKTLLRYSSANELGRITATLESEVSKTLATRFVPGLNDASYDVYRSFWLKGGAK</sequence>
<evidence type="ECO:0000313" key="1">
    <source>
        <dbReference type="EMBL" id="SUQ61549.1"/>
    </source>
</evidence>
<organism evidence="1 2">
    <name type="scientific">Pseudomonas wadenswilerensis</name>
    <dbReference type="NCBI Taxonomy" id="1785161"/>
    <lineage>
        <taxon>Bacteria</taxon>
        <taxon>Pseudomonadati</taxon>
        <taxon>Pseudomonadota</taxon>
        <taxon>Gammaproteobacteria</taxon>
        <taxon>Pseudomonadales</taxon>
        <taxon>Pseudomonadaceae</taxon>
        <taxon>Pseudomonas</taxon>
    </lineage>
</organism>
<dbReference type="RefSeq" id="WP_115085305.1">
    <property type="nucleotide sequence ID" value="NZ_CBCSFG010000036.1"/>
</dbReference>
<name>A0A380SU80_9PSED</name>
<dbReference type="Proteomes" id="UP000255177">
    <property type="component" value="Unassembled WGS sequence"/>
</dbReference>
<evidence type="ECO:0000313" key="2">
    <source>
        <dbReference type="Proteomes" id="UP000255177"/>
    </source>
</evidence>
<protein>
    <submittedName>
        <fullName evidence="1">Uncharacterized protein</fullName>
    </submittedName>
</protein>
<accession>A0A380SU80</accession>
<dbReference type="AlphaFoldDB" id="A0A380SU80"/>
<reference evidence="2" key="1">
    <citation type="submission" date="2018-07" db="EMBL/GenBank/DDBJ databases">
        <authorList>
            <person name="Blom J."/>
        </authorList>
    </citation>
    <scope>NUCLEOTIDE SEQUENCE [LARGE SCALE GENOMIC DNA]</scope>
    <source>
        <strain evidence="2">CCOS 864</strain>
    </source>
</reference>
<dbReference type="EMBL" id="UIDD01000004">
    <property type="protein sequence ID" value="SUQ61549.1"/>
    <property type="molecule type" value="Genomic_DNA"/>
</dbReference>
<gene>
    <name evidence="1" type="ORF">CCOS864_00973</name>
</gene>
<proteinExistence type="predicted"/>
<keyword evidence="2" id="KW-1185">Reference proteome</keyword>